<feature type="domain" description="CCHC-type" evidence="3">
    <location>
        <begin position="164"/>
        <end position="179"/>
    </location>
</feature>
<name>A0AAW0NA60_9GOBI</name>
<dbReference type="InterPro" id="IPR041588">
    <property type="entry name" value="Integrase_H2C2"/>
</dbReference>
<keyword evidence="1" id="KW-0479">Metal-binding</keyword>
<dbReference type="PANTHER" id="PTHR47331">
    <property type="entry name" value="PHD-TYPE DOMAIN-CONTAINING PROTEIN"/>
    <property type="match status" value="1"/>
</dbReference>
<dbReference type="EMBL" id="JBBPFD010000018">
    <property type="protein sequence ID" value="KAK7888687.1"/>
    <property type="molecule type" value="Genomic_DNA"/>
</dbReference>
<evidence type="ECO:0000259" key="3">
    <source>
        <dbReference type="PROSITE" id="PS50158"/>
    </source>
</evidence>
<dbReference type="GO" id="GO:0006259">
    <property type="term" value="P:DNA metabolic process"/>
    <property type="evidence" value="ECO:0007669"/>
    <property type="project" value="UniProtKB-ARBA"/>
</dbReference>
<dbReference type="CDD" id="cd01644">
    <property type="entry name" value="RT_pepA17"/>
    <property type="match status" value="1"/>
</dbReference>
<dbReference type="InterPro" id="IPR043502">
    <property type="entry name" value="DNA/RNA_pol_sf"/>
</dbReference>
<sequence length="1317" mass="149391">MPHIQGLQVLNDCEENQKLLTKLPDWITSRWNRYVTEQLDKGKDYPSFYEFASFISKEARIACNPVSSLYALKPPADIQVREIKRTKANAFVTNIKASETSKSNTEKVKSKDSKNKDSQQNLQQNSNTSKCMCCGEDHTIHKCQKLTEMSVEDKKKCIHENKLCFACLRKGHNSKDCKNRATCGICKKSHPTPLHEDRSSADQPPAESTVSETTTSLSCTVGGGESCNTSMIVPVWMSSVNAPDSETLVYALLDTQSTHTFVDQEVCEKLQVASEPVQLKLATMVKRDSIVKSQRVQGLKIRGFYSDINIELPPAYTRDFIPLERAHIPTCQTARKWQHLANLASEMPPLMDCAVGLLIGYDCSRALAPREVIIGGDSEPYAVRTDLGWSIVGGAPQLVNASNVTGLCHRVSVKEVPAVTPSTIIKVLESDFADTKPTDSGISQEDIQFLQILNNQIRQNEQGHLEMPLPFKARPQLPNNKSLALVRLKQLKKKLDRDPKFKADYVKFMEGVLRDGDAEKAVSEPEQGSVWYIPHQGVYHPRKPEKIRVVFDASAKFEGTALNDHLLTGPDLTNGLTGVLCRFRKHNIAVMCDVEKMFHRFHVSEEDRDYLRFLWWENGDTDTEPTEYRMKVHLFGASSSPGCANYGMKHLANENETDYPSAANFIKKHFYVDDGLTSVETVEEAVILVKEAQALCAKGKLHLHKFLSNNREVLDSIDATERAAEIKDVDLNYSDLPVQRVLGIRWDIESDNFFFQVTLDEKPMTRRGILSVVASLYDPLGFLAPFILEGKRVLQEMCQKGIGWDDPLPSELKLRWEGWMSDLENLKCIQIPRCFKPVNFGKVLRVELHHFSDASSKGYGQCSYIRLVSEKEVHCTLVMGKARVAPTKIVTIPRLELTAAVTSAAVSCMLKRELDLKVDKEYFWTDSQVVLGYINNEAKRFHVFVANRVQRIRETTDTKQWHYIDTSENPADHASRGLKVSELIHSNWFTGPKFLWDRVIVTEQSTPPELMVGDPEIKTIQVLKTDSVQQSDIKEHLARFSKWTVAVNVIARIKRMAKRIKTKEPPNVEERQQAMLTLVRLAQKDAFEKDINKLSQSQKLPRNHRLFELDPFLQDGVMRVGGRLRKASTRFDLRHPVVLPKDCAITRLIIGHFHDKIQHQGRGQTLNEIRANGYWIVGGSKAVAQYIRQCVWCRRARAPPEQQRMADLPFDRIDPSPPFTYCGMDCFGPFNTKQGRKVCKRYGLLFTCLSCRAIHIEMLEDMTTDAFINALRCFLAIRGPVRQISARRRVNASNRCRLGHIARAIDTNNKQEDHVKI</sequence>
<feature type="compositionally biased region" description="Low complexity" evidence="2">
    <location>
        <begin position="207"/>
        <end position="217"/>
    </location>
</feature>
<dbReference type="Pfam" id="PF17921">
    <property type="entry name" value="Integrase_H2C2"/>
    <property type="match status" value="1"/>
</dbReference>
<dbReference type="Gene3D" id="1.10.340.70">
    <property type="match status" value="1"/>
</dbReference>
<organism evidence="4 5">
    <name type="scientific">Mugilogobius chulae</name>
    <name type="common">yellowstripe goby</name>
    <dbReference type="NCBI Taxonomy" id="88201"/>
    <lineage>
        <taxon>Eukaryota</taxon>
        <taxon>Metazoa</taxon>
        <taxon>Chordata</taxon>
        <taxon>Craniata</taxon>
        <taxon>Vertebrata</taxon>
        <taxon>Euteleostomi</taxon>
        <taxon>Actinopterygii</taxon>
        <taxon>Neopterygii</taxon>
        <taxon>Teleostei</taxon>
        <taxon>Neoteleostei</taxon>
        <taxon>Acanthomorphata</taxon>
        <taxon>Gobiaria</taxon>
        <taxon>Gobiiformes</taxon>
        <taxon>Gobioidei</taxon>
        <taxon>Gobiidae</taxon>
        <taxon>Gobionellinae</taxon>
        <taxon>Mugilogobius</taxon>
    </lineage>
</organism>
<keyword evidence="1" id="KW-0863">Zinc-finger</keyword>
<dbReference type="Pfam" id="PF05380">
    <property type="entry name" value="Peptidase_A17"/>
    <property type="match status" value="1"/>
</dbReference>
<dbReference type="PANTHER" id="PTHR47331:SF5">
    <property type="entry name" value="RIBONUCLEASE H"/>
    <property type="match status" value="1"/>
</dbReference>
<dbReference type="InterPro" id="IPR008042">
    <property type="entry name" value="Retrotrans_Pao"/>
</dbReference>
<dbReference type="GO" id="GO:0008270">
    <property type="term" value="F:zinc ion binding"/>
    <property type="evidence" value="ECO:0007669"/>
    <property type="project" value="UniProtKB-KW"/>
</dbReference>
<dbReference type="Gene3D" id="3.30.420.10">
    <property type="entry name" value="Ribonuclease H-like superfamily/Ribonuclease H"/>
    <property type="match status" value="1"/>
</dbReference>
<evidence type="ECO:0000313" key="4">
    <source>
        <dbReference type="EMBL" id="KAK7888687.1"/>
    </source>
</evidence>
<reference evidence="5" key="1">
    <citation type="submission" date="2024-04" db="EMBL/GenBank/DDBJ databases">
        <title>Salinicola lusitanus LLJ914,a marine bacterium isolated from the Okinawa Trough.</title>
        <authorList>
            <person name="Li J."/>
        </authorList>
    </citation>
    <scope>NUCLEOTIDE SEQUENCE [LARGE SCALE GENOMIC DNA]</scope>
</reference>
<evidence type="ECO:0000313" key="5">
    <source>
        <dbReference type="Proteomes" id="UP001460270"/>
    </source>
</evidence>
<accession>A0AAW0NA60</accession>
<dbReference type="InterPro" id="IPR036397">
    <property type="entry name" value="RNaseH_sf"/>
</dbReference>
<dbReference type="Proteomes" id="UP001460270">
    <property type="component" value="Unassembled WGS sequence"/>
</dbReference>
<protein>
    <recommendedName>
        <fullName evidence="3">CCHC-type domain-containing protein</fullName>
    </recommendedName>
</protein>
<dbReference type="SUPFAM" id="SSF56672">
    <property type="entry name" value="DNA/RNA polymerases"/>
    <property type="match status" value="1"/>
</dbReference>
<dbReference type="GO" id="GO:0003676">
    <property type="term" value="F:nucleic acid binding"/>
    <property type="evidence" value="ECO:0007669"/>
    <property type="project" value="InterPro"/>
</dbReference>
<proteinExistence type="predicted"/>
<feature type="region of interest" description="Disordered" evidence="2">
    <location>
        <begin position="191"/>
        <end position="217"/>
    </location>
</feature>
<feature type="compositionally biased region" description="Basic and acidic residues" evidence="2">
    <location>
        <begin position="104"/>
        <end position="117"/>
    </location>
</feature>
<feature type="region of interest" description="Disordered" evidence="2">
    <location>
        <begin position="101"/>
        <end position="123"/>
    </location>
</feature>
<gene>
    <name evidence="4" type="ORF">WMY93_024247</name>
</gene>
<dbReference type="PROSITE" id="PS50158">
    <property type="entry name" value="ZF_CCHC"/>
    <property type="match status" value="1"/>
</dbReference>
<comment type="caution">
    <text evidence="4">The sequence shown here is derived from an EMBL/GenBank/DDBJ whole genome shotgun (WGS) entry which is preliminary data.</text>
</comment>
<dbReference type="InterPro" id="IPR001878">
    <property type="entry name" value="Znf_CCHC"/>
</dbReference>
<evidence type="ECO:0000256" key="2">
    <source>
        <dbReference type="SAM" id="MobiDB-lite"/>
    </source>
</evidence>
<keyword evidence="5" id="KW-1185">Reference proteome</keyword>
<evidence type="ECO:0000256" key="1">
    <source>
        <dbReference type="PROSITE-ProRule" id="PRU00047"/>
    </source>
</evidence>
<keyword evidence="1" id="KW-0862">Zinc</keyword>